<feature type="non-terminal residue" evidence="1">
    <location>
        <position position="109"/>
    </location>
</feature>
<protein>
    <submittedName>
        <fullName evidence="1">Uncharacterized protein</fullName>
    </submittedName>
</protein>
<reference evidence="1" key="1">
    <citation type="journal article" date="2020" name="Ecol. Evol.">
        <title>Genome structure and content of the rice root-knot nematode (Meloidogyne graminicola).</title>
        <authorList>
            <person name="Phan N.T."/>
            <person name="Danchin E.G.J."/>
            <person name="Klopp C."/>
            <person name="Perfus-Barbeoch L."/>
            <person name="Kozlowski D.K."/>
            <person name="Koutsovoulos G.D."/>
            <person name="Lopez-Roques C."/>
            <person name="Bouchez O."/>
            <person name="Zahm M."/>
            <person name="Besnard G."/>
            <person name="Bellafiore S."/>
        </authorList>
    </citation>
    <scope>NUCLEOTIDE SEQUENCE</scope>
    <source>
        <strain evidence="1">VN-18</strain>
    </source>
</reference>
<sequence length="109" mass="13153">IKYHFINQNIHENIVNYPEHSKLVYIGGINIEDSNMFLNSKNEFQSRDQILVSFGTVNSEGLISFGEFNQILNIFKYYTDYHFIYRSYYNTQNYYPNITITNRFIRQQK</sequence>
<dbReference type="Proteomes" id="UP000605970">
    <property type="component" value="Unassembled WGS sequence"/>
</dbReference>
<evidence type="ECO:0000313" key="2">
    <source>
        <dbReference type="Proteomes" id="UP000605970"/>
    </source>
</evidence>
<keyword evidence="2" id="KW-1185">Reference proteome</keyword>
<comment type="caution">
    <text evidence="1">The sequence shown here is derived from an EMBL/GenBank/DDBJ whole genome shotgun (WGS) entry which is preliminary data.</text>
</comment>
<dbReference type="EMBL" id="JABEBT010000121">
    <property type="protein sequence ID" value="KAF7631018.1"/>
    <property type="molecule type" value="Genomic_DNA"/>
</dbReference>
<accession>A0A8S9ZEZ0</accession>
<dbReference type="OrthoDB" id="5835829at2759"/>
<evidence type="ECO:0000313" key="1">
    <source>
        <dbReference type="EMBL" id="KAF7631018.1"/>
    </source>
</evidence>
<gene>
    <name evidence="1" type="ORF">Mgra_00008725</name>
</gene>
<name>A0A8S9ZEZ0_9BILA</name>
<proteinExistence type="predicted"/>
<organism evidence="1 2">
    <name type="scientific">Meloidogyne graminicola</name>
    <dbReference type="NCBI Taxonomy" id="189291"/>
    <lineage>
        <taxon>Eukaryota</taxon>
        <taxon>Metazoa</taxon>
        <taxon>Ecdysozoa</taxon>
        <taxon>Nematoda</taxon>
        <taxon>Chromadorea</taxon>
        <taxon>Rhabditida</taxon>
        <taxon>Tylenchina</taxon>
        <taxon>Tylenchomorpha</taxon>
        <taxon>Tylenchoidea</taxon>
        <taxon>Meloidogynidae</taxon>
        <taxon>Meloidogyninae</taxon>
        <taxon>Meloidogyne</taxon>
    </lineage>
</organism>
<dbReference type="AlphaFoldDB" id="A0A8S9ZEZ0"/>